<feature type="domain" description="LIM zinc-binding" evidence="15">
    <location>
        <begin position="16"/>
        <end position="78"/>
    </location>
</feature>
<keyword evidence="18" id="KW-1185">Reference proteome</keyword>
<evidence type="ECO:0000259" key="16">
    <source>
        <dbReference type="PROSITE" id="PS50071"/>
    </source>
</evidence>
<protein>
    <submittedName>
        <fullName evidence="17">LIM/homeobox protein Awh</fullName>
    </submittedName>
</protein>
<dbReference type="AlphaFoldDB" id="A0AAE1L7N2"/>
<dbReference type="SUPFAM" id="SSF57716">
    <property type="entry name" value="Glucocorticoid receptor-like (DNA-binding domain)"/>
    <property type="match status" value="1"/>
</dbReference>
<gene>
    <name evidence="17" type="ORF">KUF71_019360</name>
</gene>
<dbReference type="FunFam" id="1.10.10.60:FF:000027">
    <property type="entry name" value="LIM/homeobox protein Lhx9"/>
    <property type="match status" value="1"/>
</dbReference>
<evidence type="ECO:0000256" key="11">
    <source>
        <dbReference type="PROSITE-ProRule" id="PRU00108"/>
    </source>
</evidence>
<dbReference type="CDD" id="cd00086">
    <property type="entry name" value="homeodomain"/>
    <property type="match status" value="1"/>
</dbReference>
<evidence type="ECO:0000256" key="8">
    <source>
        <dbReference type="ARBA" id="ARBA00023155"/>
    </source>
</evidence>
<feature type="DNA-binding region" description="Homeobox" evidence="11">
    <location>
        <begin position="97"/>
        <end position="156"/>
    </location>
</feature>
<dbReference type="InterPro" id="IPR050453">
    <property type="entry name" value="LIM_Homeobox_TF"/>
</dbReference>
<dbReference type="GO" id="GO:0046872">
    <property type="term" value="F:metal ion binding"/>
    <property type="evidence" value="ECO:0007669"/>
    <property type="project" value="UniProtKB-KW"/>
</dbReference>
<dbReference type="InterPro" id="IPR017970">
    <property type="entry name" value="Homeobox_CS"/>
</dbReference>
<keyword evidence="3" id="KW-0677">Repeat</keyword>
<evidence type="ECO:0000256" key="14">
    <source>
        <dbReference type="SAM" id="MobiDB-lite"/>
    </source>
</evidence>
<evidence type="ECO:0000256" key="4">
    <source>
        <dbReference type="ARBA" id="ARBA00022833"/>
    </source>
</evidence>
<dbReference type="SMART" id="SM00389">
    <property type="entry name" value="HOX"/>
    <property type="match status" value="1"/>
</dbReference>
<keyword evidence="8 11" id="KW-0371">Homeobox</keyword>
<dbReference type="GO" id="GO:0030182">
    <property type="term" value="P:neuron differentiation"/>
    <property type="evidence" value="ECO:0007669"/>
    <property type="project" value="TreeGrafter"/>
</dbReference>
<keyword evidence="4 12" id="KW-0862">Zinc</keyword>
<evidence type="ECO:0000256" key="10">
    <source>
        <dbReference type="ARBA" id="ARBA00023242"/>
    </source>
</evidence>
<dbReference type="CDD" id="cd09379">
    <property type="entry name" value="LIM2_AWH"/>
    <property type="match status" value="1"/>
</dbReference>
<evidence type="ECO:0000313" key="17">
    <source>
        <dbReference type="EMBL" id="KAK3909305.1"/>
    </source>
</evidence>
<name>A0AAE1L7N2_9NEOP</name>
<dbReference type="InterPro" id="IPR009057">
    <property type="entry name" value="Homeodomain-like_sf"/>
</dbReference>
<reference evidence="17" key="1">
    <citation type="submission" date="2021-07" db="EMBL/GenBank/DDBJ databases">
        <authorList>
            <person name="Catto M.A."/>
            <person name="Jacobson A."/>
            <person name="Kennedy G."/>
            <person name="Labadie P."/>
            <person name="Hunt B.G."/>
            <person name="Srinivasan R."/>
        </authorList>
    </citation>
    <scope>NUCLEOTIDE SEQUENCE</scope>
    <source>
        <strain evidence="17">PL_HMW_Pooled</strain>
        <tissue evidence="17">Head</tissue>
    </source>
</reference>
<sequence>MMVIVSRCPCCRMFGTKCSKCCRSISASDWVRKARDLVYHLACFACDACHRQLSSGEEFALLENRVLCKTHYLETMDLGSTSSDEGGDSEGYHKNKAKRVRTTFTEEQLQVLQANFVLDSNPDGQDLERIAQVTGLSKRVVQVWFQNARARQKKHLHNNKIKSQGHHPAHLQRDAGDGAFGGHINLHLTYSFSGQHGKPGPVGPGGPGGGPQPSAGALYHPDHGEHAKPWQHHLLKFIVKQEAEDRVNDL</sequence>
<dbReference type="GO" id="GO:0005634">
    <property type="term" value="C:nucleus"/>
    <property type="evidence" value="ECO:0007669"/>
    <property type="project" value="UniProtKB-SubCell"/>
</dbReference>
<dbReference type="Proteomes" id="UP001219518">
    <property type="component" value="Unassembled WGS sequence"/>
</dbReference>
<evidence type="ECO:0000256" key="5">
    <source>
        <dbReference type="ARBA" id="ARBA00023015"/>
    </source>
</evidence>
<evidence type="ECO:0000256" key="13">
    <source>
        <dbReference type="RuleBase" id="RU000682"/>
    </source>
</evidence>
<dbReference type="Gene3D" id="1.10.10.60">
    <property type="entry name" value="Homeodomain-like"/>
    <property type="match status" value="1"/>
</dbReference>
<dbReference type="InterPro" id="IPR001781">
    <property type="entry name" value="Znf_LIM"/>
</dbReference>
<evidence type="ECO:0000256" key="3">
    <source>
        <dbReference type="ARBA" id="ARBA00022737"/>
    </source>
</evidence>
<evidence type="ECO:0000313" key="18">
    <source>
        <dbReference type="Proteomes" id="UP001219518"/>
    </source>
</evidence>
<dbReference type="Pfam" id="PF00412">
    <property type="entry name" value="LIM"/>
    <property type="match status" value="1"/>
</dbReference>
<dbReference type="FunFam" id="2.10.110.10:FF:000023">
    <property type="entry name" value="LIM homeobox 6"/>
    <property type="match status" value="1"/>
</dbReference>
<evidence type="ECO:0000259" key="15">
    <source>
        <dbReference type="PROSITE" id="PS50023"/>
    </source>
</evidence>
<comment type="caution">
    <text evidence="17">The sequence shown here is derived from an EMBL/GenBank/DDBJ whole genome shotgun (WGS) entry which is preliminary data.</text>
</comment>
<dbReference type="PROSITE" id="PS00027">
    <property type="entry name" value="HOMEOBOX_1"/>
    <property type="match status" value="1"/>
</dbReference>
<dbReference type="PROSITE" id="PS50023">
    <property type="entry name" value="LIM_DOMAIN_2"/>
    <property type="match status" value="1"/>
</dbReference>
<dbReference type="PANTHER" id="PTHR24208:SF127">
    <property type="entry name" value="LIM_HOMEOBOX PROTEIN AWH"/>
    <property type="match status" value="1"/>
</dbReference>
<feature type="domain" description="Homeobox" evidence="16">
    <location>
        <begin position="95"/>
        <end position="155"/>
    </location>
</feature>
<dbReference type="SMART" id="SM00132">
    <property type="entry name" value="LIM"/>
    <property type="match status" value="1"/>
</dbReference>
<dbReference type="GO" id="GO:0000981">
    <property type="term" value="F:DNA-binding transcription factor activity, RNA polymerase II-specific"/>
    <property type="evidence" value="ECO:0007669"/>
    <property type="project" value="InterPro"/>
</dbReference>
<keyword evidence="9" id="KW-0804">Transcription</keyword>
<evidence type="ECO:0000256" key="7">
    <source>
        <dbReference type="ARBA" id="ARBA00023125"/>
    </source>
</evidence>
<evidence type="ECO:0000256" key="1">
    <source>
        <dbReference type="ARBA" id="ARBA00004123"/>
    </source>
</evidence>
<feature type="region of interest" description="Disordered" evidence="14">
    <location>
        <begin position="191"/>
        <end position="220"/>
    </location>
</feature>
<evidence type="ECO:0000256" key="12">
    <source>
        <dbReference type="PROSITE-ProRule" id="PRU00125"/>
    </source>
</evidence>
<dbReference type="PANTHER" id="PTHR24208">
    <property type="entry name" value="LIM/HOMEOBOX PROTEIN LHX"/>
    <property type="match status" value="1"/>
</dbReference>
<dbReference type="EMBL" id="JAHWGI010000094">
    <property type="protein sequence ID" value="KAK3909305.1"/>
    <property type="molecule type" value="Genomic_DNA"/>
</dbReference>
<keyword evidence="7 11" id="KW-0238">DNA-binding</keyword>
<comment type="subcellular location">
    <subcellularLocation>
        <location evidence="1 11 13">Nucleus</location>
    </subcellularLocation>
</comment>
<dbReference type="Pfam" id="PF00046">
    <property type="entry name" value="Homeodomain"/>
    <property type="match status" value="1"/>
</dbReference>
<dbReference type="InterPro" id="IPR001356">
    <property type="entry name" value="HD"/>
</dbReference>
<accession>A0AAE1L7N2</accession>
<keyword evidence="6 12" id="KW-0440">LIM domain</keyword>
<evidence type="ECO:0000256" key="2">
    <source>
        <dbReference type="ARBA" id="ARBA00022723"/>
    </source>
</evidence>
<dbReference type="PROSITE" id="PS00478">
    <property type="entry name" value="LIM_DOMAIN_1"/>
    <property type="match status" value="1"/>
</dbReference>
<organism evidence="17 18">
    <name type="scientific">Frankliniella fusca</name>
    <dbReference type="NCBI Taxonomy" id="407009"/>
    <lineage>
        <taxon>Eukaryota</taxon>
        <taxon>Metazoa</taxon>
        <taxon>Ecdysozoa</taxon>
        <taxon>Arthropoda</taxon>
        <taxon>Hexapoda</taxon>
        <taxon>Insecta</taxon>
        <taxon>Pterygota</taxon>
        <taxon>Neoptera</taxon>
        <taxon>Paraneoptera</taxon>
        <taxon>Thysanoptera</taxon>
        <taxon>Terebrantia</taxon>
        <taxon>Thripoidea</taxon>
        <taxon>Thripidae</taxon>
        <taxon>Frankliniella</taxon>
    </lineage>
</organism>
<keyword evidence="5" id="KW-0805">Transcription regulation</keyword>
<proteinExistence type="predicted"/>
<reference evidence="17" key="2">
    <citation type="journal article" date="2023" name="BMC Genomics">
        <title>Pest status, molecular evolution, and epigenetic factors derived from the genome assembly of Frankliniella fusca, a thysanopteran phytovirus vector.</title>
        <authorList>
            <person name="Catto M.A."/>
            <person name="Labadie P.E."/>
            <person name="Jacobson A.L."/>
            <person name="Kennedy G.G."/>
            <person name="Srinivasan R."/>
            <person name="Hunt B.G."/>
        </authorList>
    </citation>
    <scope>NUCLEOTIDE SEQUENCE</scope>
    <source>
        <strain evidence="17">PL_HMW_Pooled</strain>
    </source>
</reference>
<dbReference type="SUPFAM" id="SSF46689">
    <property type="entry name" value="Homeodomain-like"/>
    <property type="match status" value="1"/>
</dbReference>
<evidence type="ECO:0000256" key="6">
    <source>
        <dbReference type="ARBA" id="ARBA00023038"/>
    </source>
</evidence>
<dbReference type="Gene3D" id="2.10.110.10">
    <property type="entry name" value="Cysteine Rich Protein"/>
    <property type="match status" value="1"/>
</dbReference>
<keyword evidence="2 12" id="KW-0479">Metal-binding</keyword>
<dbReference type="GO" id="GO:0000977">
    <property type="term" value="F:RNA polymerase II transcription regulatory region sequence-specific DNA binding"/>
    <property type="evidence" value="ECO:0007669"/>
    <property type="project" value="TreeGrafter"/>
</dbReference>
<keyword evidence="10 11" id="KW-0539">Nucleus</keyword>
<dbReference type="PROSITE" id="PS50071">
    <property type="entry name" value="HOMEOBOX_2"/>
    <property type="match status" value="1"/>
</dbReference>
<evidence type="ECO:0000256" key="9">
    <source>
        <dbReference type="ARBA" id="ARBA00023163"/>
    </source>
</evidence>